<keyword evidence="3" id="KW-1185">Reference proteome</keyword>
<dbReference type="OrthoDB" id="5739857at2"/>
<proteinExistence type="predicted"/>
<dbReference type="EMBL" id="CACSIM010000003">
    <property type="protein sequence ID" value="CAA0103427.1"/>
    <property type="molecule type" value="Genomic_DNA"/>
</dbReference>
<name>A0A5S9PHD8_9GAMM</name>
<dbReference type="AlphaFoldDB" id="A0A5S9PHD8"/>
<gene>
    <name evidence="2" type="ORF">IHBHHGIJ_03429</name>
    <name evidence="1" type="ORF">KFEGEMFD_02012</name>
</gene>
<protein>
    <submittedName>
        <fullName evidence="1">Uncharacterized protein</fullName>
    </submittedName>
</protein>
<evidence type="ECO:0000313" key="4">
    <source>
        <dbReference type="Proteomes" id="UP000439591"/>
    </source>
</evidence>
<reference evidence="3 4" key="1">
    <citation type="submission" date="2019-11" db="EMBL/GenBank/DDBJ databases">
        <authorList>
            <person name="Holert J."/>
        </authorList>
    </citation>
    <scope>NUCLEOTIDE SEQUENCE [LARGE SCALE GENOMIC DNA]</scope>
    <source>
        <strain evidence="1">BC3_2A</strain>
        <strain evidence="2">SB11_1A</strain>
    </source>
</reference>
<accession>A0A5S9PHD8</accession>
<evidence type="ECO:0000313" key="3">
    <source>
        <dbReference type="Proteomes" id="UP000435877"/>
    </source>
</evidence>
<dbReference type="EMBL" id="CACSIK010000004">
    <property type="protein sequence ID" value="CAA0113504.1"/>
    <property type="molecule type" value="Genomic_DNA"/>
</dbReference>
<dbReference type="RefSeq" id="WP_159270205.1">
    <property type="nucleotide sequence ID" value="NZ_CACSIK010000004.1"/>
</dbReference>
<dbReference type="Proteomes" id="UP000439591">
    <property type="component" value="Unassembled WGS sequence"/>
</dbReference>
<evidence type="ECO:0000313" key="1">
    <source>
        <dbReference type="EMBL" id="CAA0103427.1"/>
    </source>
</evidence>
<evidence type="ECO:0000313" key="2">
    <source>
        <dbReference type="EMBL" id="CAA0113504.1"/>
    </source>
</evidence>
<organism evidence="1 4">
    <name type="scientific">Zhongshania aliphaticivorans</name>
    <dbReference type="NCBI Taxonomy" id="1470434"/>
    <lineage>
        <taxon>Bacteria</taxon>
        <taxon>Pseudomonadati</taxon>
        <taxon>Pseudomonadota</taxon>
        <taxon>Gammaproteobacteria</taxon>
        <taxon>Cellvibrionales</taxon>
        <taxon>Spongiibacteraceae</taxon>
        <taxon>Zhongshania</taxon>
    </lineage>
</organism>
<sequence length="59" mass="6722">MNGAGKKDGVIFQEMRRNLNSISQYGSNRAEWWLNVNYAEIIEMRDAVSTKFNPARVGS</sequence>
<dbReference type="Proteomes" id="UP000435877">
    <property type="component" value="Unassembled WGS sequence"/>
</dbReference>